<keyword evidence="4" id="KW-1185">Reference proteome</keyword>
<comment type="caution">
    <text evidence="3">The sequence shown here is derived from an EMBL/GenBank/DDBJ whole genome shotgun (WGS) entry which is preliminary data.</text>
</comment>
<feature type="chain" id="PRO_5045900613" description="Secreted protein" evidence="2">
    <location>
        <begin position="23"/>
        <end position="111"/>
    </location>
</feature>
<feature type="region of interest" description="Disordered" evidence="1">
    <location>
        <begin position="88"/>
        <end position="111"/>
    </location>
</feature>
<feature type="signal peptide" evidence="2">
    <location>
        <begin position="1"/>
        <end position="22"/>
    </location>
</feature>
<evidence type="ECO:0000256" key="1">
    <source>
        <dbReference type="SAM" id="MobiDB-lite"/>
    </source>
</evidence>
<keyword evidence="2" id="KW-0732">Signal</keyword>
<name>A0ABM9DVS5_9HYPH</name>
<accession>A0ABM9DVS5</accession>
<evidence type="ECO:0008006" key="5">
    <source>
        <dbReference type="Google" id="ProtNLM"/>
    </source>
</evidence>
<evidence type="ECO:0000256" key="2">
    <source>
        <dbReference type="SAM" id="SignalP"/>
    </source>
</evidence>
<protein>
    <recommendedName>
        <fullName evidence="5">Secreted protein</fullName>
    </recommendedName>
</protein>
<gene>
    <name evidence="3" type="ORF">MES4922_260086</name>
</gene>
<evidence type="ECO:0000313" key="4">
    <source>
        <dbReference type="Proteomes" id="UP001152604"/>
    </source>
</evidence>
<evidence type="ECO:0000313" key="3">
    <source>
        <dbReference type="EMBL" id="CAH2400787.1"/>
    </source>
</evidence>
<organism evidence="3 4">
    <name type="scientific">Mesorhizobium ventifaucium</name>
    <dbReference type="NCBI Taxonomy" id="666020"/>
    <lineage>
        <taxon>Bacteria</taxon>
        <taxon>Pseudomonadati</taxon>
        <taxon>Pseudomonadota</taxon>
        <taxon>Alphaproteobacteria</taxon>
        <taxon>Hyphomicrobiales</taxon>
        <taxon>Phyllobacteriaceae</taxon>
        <taxon>Mesorhizobium</taxon>
    </lineage>
</organism>
<proteinExistence type="predicted"/>
<feature type="compositionally biased region" description="Basic and acidic residues" evidence="1">
    <location>
        <begin position="102"/>
        <end position="111"/>
    </location>
</feature>
<dbReference type="EMBL" id="CAKXZS010000019">
    <property type="protein sequence ID" value="CAH2400787.1"/>
    <property type="molecule type" value="Genomic_DNA"/>
</dbReference>
<sequence>MRYAGTSLVVLLRAAGFPVASPADPFFLSHVLAAICMHFPRQTELVPGLGYRPLHPRRQAVSSFSPALQCPLPVADSDVRHFSVQRPQGFPHRLNCSQEYPYPEHDHFRSP</sequence>
<reference evidence="3" key="1">
    <citation type="submission" date="2022-03" db="EMBL/GenBank/DDBJ databases">
        <authorList>
            <person name="Brunel B."/>
        </authorList>
    </citation>
    <scope>NUCLEOTIDE SEQUENCE</scope>
    <source>
        <strain evidence="3">STM4922sample</strain>
    </source>
</reference>
<dbReference type="Proteomes" id="UP001152604">
    <property type="component" value="Unassembled WGS sequence"/>
</dbReference>